<dbReference type="RefSeq" id="WP_127092827.1">
    <property type="nucleotide sequence ID" value="NZ_RAHC01000003.1"/>
</dbReference>
<dbReference type="Proteomes" id="UP000274545">
    <property type="component" value="Unassembled WGS sequence"/>
</dbReference>
<comment type="caution">
    <text evidence="2">The sequence shown here is derived from an EMBL/GenBank/DDBJ whole genome shotgun (WGS) entry which is preliminary data.</text>
</comment>
<evidence type="ECO:0000256" key="1">
    <source>
        <dbReference type="SAM" id="Coils"/>
    </source>
</evidence>
<proteinExistence type="predicted"/>
<reference evidence="2 3" key="1">
    <citation type="journal article" date="2019" name="Genome Biol. Evol.">
        <title>Toxin and genome evolution in a Drosophila defensive symbiosis.</title>
        <authorList>
            <person name="Ballinger M.J."/>
            <person name="Gawryluk R.M."/>
            <person name="Perlman S.J."/>
        </authorList>
    </citation>
    <scope>NUCLEOTIDE SEQUENCE [LARGE SCALE GENOMIC DNA]</scope>
    <source>
        <strain evidence="3">sNeo</strain>
    </source>
</reference>
<accession>A0A3S0USI9</accession>
<protein>
    <submittedName>
        <fullName evidence="2">Uncharacterized protein</fullName>
    </submittedName>
</protein>
<feature type="coiled-coil region" evidence="1">
    <location>
        <begin position="22"/>
        <end position="49"/>
    </location>
</feature>
<dbReference type="EMBL" id="RAHC01000003">
    <property type="protein sequence ID" value="RUP77126.1"/>
    <property type="molecule type" value="Genomic_DNA"/>
</dbReference>
<keyword evidence="1" id="KW-0175">Coiled coil</keyword>
<gene>
    <name evidence="2" type="ORF">D6D54_04015</name>
</gene>
<evidence type="ECO:0000313" key="3">
    <source>
        <dbReference type="Proteomes" id="UP000274545"/>
    </source>
</evidence>
<evidence type="ECO:0000313" key="2">
    <source>
        <dbReference type="EMBL" id="RUP77126.1"/>
    </source>
</evidence>
<sequence length="59" mass="6919">MSELNDCEYQILLCQKENKFTDEQKEQAIKLLEKQINNLNSALNLLSEIKKIVILIKKI</sequence>
<dbReference type="AlphaFoldDB" id="A0A3S0USI9"/>
<name>A0A3S0USI9_9MOLU</name>
<organism evidence="2 3">
    <name type="scientific">Spiroplasma poulsonii</name>
    <dbReference type="NCBI Taxonomy" id="2138"/>
    <lineage>
        <taxon>Bacteria</taxon>
        <taxon>Bacillati</taxon>
        <taxon>Mycoplasmatota</taxon>
        <taxon>Mollicutes</taxon>
        <taxon>Entomoplasmatales</taxon>
        <taxon>Spiroplasmataceae</taxon>
        <taxon>Spiroplasma</taxon>
    </lineage>
</organism>